<name>A0ABM8VQU4_9BACL</name>
<dbReference type="EMBL" id="CAJVCE010000023">
    <property type="protein sequence ID" value="CAG7654689.1"/>
    <property type="molecule type" value="Genomic_DNA"/>
</dbReference>
<organism evidence="2 3">
    <name type="scientific">Paenibacillus allorhizosphaerae</name>
    <dbReference type="NCBI Taxonomy" id="2849866"/>
    <lineage>
        <taxon>Bacteria</taxon>
        <taxon>Bacillati</taxon>
        <taxon>Bacillota</taxon>
        <taxon>Bacilli</taxon>
        <taxon>Bacillales</taxon>
        <taxon>Paenibacillaceae</taxon>
        <taxon>Paenibacillus</taxon>
    </lineage>
</organism>
<keyword evidence="3" id="KW-1185">Reference proteome</keyword>
<evidence type="ECO:0000256" key="1">
    <source>
        <dbReference type="SAM" id="MobiDB-lite"/>
    </source>
</evidence>
<protein>
    <submittedName>
        <fullName evidence="2">Uncharacterized protein</fullName>
    </submittedName>
</protein>
<proteinExistence type="predicted"/>
<gene>
    <name evidence="2" type="ORF">PAECIP111802_05840</name>
</gene>
<accession>A0ABM8VQU4</accession>
<dbReference type="RefSeq" id="WP_218102044.1">
    <property type="nucleotide sequence ID" value="NZ_CAJVCE010000023.1"/>
</dbReference>
<feature type="region of interest" description="Disordered" evidence="1">
    <location>
        <begin position="1"/>
        <end position="20"/>
    </location>
</feature>
<comment type="caution">
    <text evidence="2">The sequence shown here is derived from an EMBL/GenBank/DDBJ whole genome shotgun (WGS) entry which is preliminary data.</text>
</comment>
<evidence type="ECO:0000313" key="2">
    <source>
        <dbReference type="EMBL" id="CAG7654689.1"/>
    </source>
</evidence>
<dbReference type="Proteomes" id="UP000730618">
    <property type="component" value="Unassembled WGS sequence"/>
</dbReference>
<reference evidence="2 3" key="1">
    <citation type="submission" date="2021-06" db="EMBL/GenBank/DDBJ databases">
        <authorList>
            <person name="Criscuolo A."/>
        </authorList>
    </citation>
    <scope>NUCLEOTIDE SEQUENCE [LARGE SCALE GENOMIC DNA]</scope>
    <source>
        <strain evidence="3">CIP 111802</strain>
    </source>
</reference>
<sequence length="58" mass="6166">MRESRRTLPDTVNGESHGCLRQGGVAGGSIVADGTLEEVTAVEASFTGPFLREHYMAT</sequence>
<evidence type="ECO:0000313" key="3">
    <source>
        <dbReference type="Proteomes" id="UP000730618"/>
    </source>
</evidence>